<organism evidence="2 3">
    <name type="scientific">Extremus antarcticus</name>
    <dbReference type="NCBI Taxonomy" id="702011"/>
    <lineage>
        <taxon>Eukaryota</taxon>
        <taxon>Fungi</taxon>
        <taxon>Dikarya</taxon>
        <taxon>Ascomycota</taxon>
        <taxon>Pezizomycotina</taxon>
        <taxon>Dothideomycetes</taxon>
        <taxon>Dothideomycetidae</taxon>
        <taxon>Mycosphaerellales</taxon>
        <taxon>Extremaceae</taxon>
        <taxon>Extremus</taxon>
    </lineage>
</organism>
<feature type="compositionally biased region" description="Basic and acidic residues" evidence="1">
    <location>
        <begin position="323"/>
        <end position="340"/>
    </location>
</feature>
<proteinExistence type="predicted"/>
<accession>A0AAJ0LWR0</accession>
<gene>
    <name evidence="2" type="ORF">LTR09_001433</name>
</gene>
<feature type="compositionally biased region" description="Basic and acidic residues" evidence="1">
    <location>
        <begin position="130"/>
        <end position="159"/>
    </location>
</feature>
<evidence type="ECO:0000256" key="1">
    <source>
        <dbReference type="SAM" id="MobiDB-lite"/>
    </source>
</evidence>
<protein>
    <submittedName>
        <fullName evidence="2">Uncharacterized protein</fullName>
    </submittedName>
</protein>
<reference evidence="2" key="1">
    <citation type="submission" date="2023-04" db="EMBL/GenBank/DDBJ databases">
        <title>Black Yeasts Isolated from many extreme environments.</title>
        <authorList>
            <person name="Coleine C."/>
            <person name="Stajich J.E."/>
            <person name="Selbmann L."/>
        </authorList>
    </citation>
    <scope>NUCLEOTIDE SEQUENCE</scope>
    <source>
        <strain evidence="2">CCFEE 5312</strain>
    </source>
</reference>
<comment type="caution">
    <text evidence="2">The sequence shown here is derived from an EMBL/GenBank/DDBJ whole genome shotgun (WGS) entry which is preliminary data.</text>
</comment>
<name>A0AAJ0LWR0_9PEZI</name>
<keyword evidence="3" id="KW-1185">Reference proteome</keyword>
<feature type="compositionally biased region" description="Low complexity" evidence="1">
    <location>
        <begin position="264"/>
        <end position="281"/>
    </location>
</feature>
<dbReference type="Proteomes" id="UP001271007">
    <property type="component" value="Unassembled WGS sequence"/>
</dbReference>
<evidence type="ECO:0000313" key="2">
    <source>
        <dbReference type="EMBL" id="KAK3058355.1"/>
    </source>
</evidence>
<dbReference type="EMBL" id="JAWDJX010000002">
    <property type="protein sequence ID" value="KAK3058355.1"/>
    <property type="molecule type" value="Genomic_DNA"/>
</dbReference>
<dbReference type="AlphaFoldDB" id="A0AAJ0LWR0"/>
<sequence>MAQTLDDLIFGAQSPPEAAETLLRERLADKKRAYASTVREKSAAQLAREGKAAEKLAKREAVLRRMLLERVGVGVGVEMNVTCKATKELDVNVKTKTKIDVQAHQPVPAATKTSPRAGVETKNQRLLNIPDHHSPVPEKPRKTSKVVDKMASKRDRTDSPEPTSAAKRRRQQSPVKVPSNKDFRGMRSGGRRGAVSGETPETKTETEKVDTAGARKRKRSDSSPTDAESAKRRFAETPGSAGKRKRSASPTTGGCCNPKRRFAETPLLPTPAATLAGAGAESPRPKRLREPDHDAEVPVAKRRFGESGSEEVNAPTEAEPNTEETRSDEAPTEGHRVPAS</sequence>
<evidence type="ECO:0000313" key="3">
    <source>
        <dbReference type="Proteomes" id="UP001271007"/>
    </source>
</evidence>
<feature type="compositionally biased region" description="Basic and acidic residues" evidence="1">
    <location>
        <begin position="200"/>
        <end position="210"/>
    </location>
</feature>
<feature type="region of interest" description="Disordered" evidence="1">
    <location>
        <begin position="102"/>
        <end position="340"/>
    </location>
</feature>